<accession>A0ABV2AF77</accession>
<gene>
    <name evidence="2" type="ORF">MHBO_000136</name>
</gene>
<dbReference type="PROSITE" id="PS50042">
    <property type="entry name" value="CNMP_BINDING_3"/>
    <property type="match status" value="1"/>
</dbReference>
<dbReference type="Gene3D" id="2.60.120.10">
    <property type="entry name" value="Jelly Rolls"/>
    <property type="match status" value="1"/>
</dbReference>
<dbReference type="EMBL" id="JBDODL010000017">
    <property type="protein sequence ID" value="MES1918119.1"/>
    <property type="molecule type" value="Genomic_DNA"/>
</dbReference>
<dbReference type="InterPro" id="IPR000595">
    <property type="entry name" value="cNMP-bd_dom"/>
</dbReference>
<organism evidence="2 3">
    <name type="scientific">Bonamia ostreae</name>
    <dbReference type="NCBI Taxonomy" id="126728"/>
    <lineage>
        <taxon>Eukaryota</taxon>
        <taxon>Sar</taxon>
        <taxon>Rhizaria</taxon>
        <taxon>Endomyxa</taxon>
        <taxon>Ascetosporea</taxon>
        <taxon>Haplosporida</taxon>
        <taxon>Bonamia</taxon>
    </lineage>
</organism>
<feature type="domain" description="Cyclic nucleotide-binding" evidence="1">
    <location>
        <begin position="312"/>
        <end position="410"/>
    </location>
</feature>
<dbReference type="InterPro" id="IPR014710">
    <property type="entry name" value="RmlC-like_jellyroll"/>
</dbReference>
<evidence type="ECO:0000259" key="1">
    <source>
        <dbReference type="PROSITE" id="PS50042"/>
    </source>
</evidence>
<dbReference type="Proteomes" id="UP001439008">
    <property type="component" value="Unassembled WGS sequence"/>
</dbReference>
<comment type="caution">
    <text evidence="2">The sequence shown here is derived from an EMBL/GenBank/DDBJ whole genome shotgun (WGS) entry which is preliminary data.</text>
</comment>
<dbReference type="Pfam" id="PF00027">
    <property type="entry name" value="cNMP_binding"/>
    <property type="match status" value="1"/>
</dbReference>
<evidence type="ECO:0000313" key="2">
    <source>
        <dbReference type="EMBL" id="MES1918119.1"/>
    </source>
</evidence>
<reference evidence="2 3" key="1">
    <citation type="journal article" date="2024" name="BMC Biol.">
        <title>Comparative genomics of Ascetosporea gives new insight into the evolutionary basis for animal parasitism in Rhizaria.</title>
        <authorList>
            <person name="Hiltunen Thoren M."/>
            <person name="Onut-Brannstrom I."/>
            <person name="Alfjorden A."/>
            <person name="Peckova H."/>
            <person name="Swords F."/>
            <person name="Hooper C."/>
            <person name="Holzer A.S."/>
            <person name="Bass D."/>
            <person name="Burki F."/>
        </authorList>
    </citation>
    <scope>NUCLEOTIDE SEQUENCE [LARGE SCALE GENOMIC DNA]</scope>
    <source>
        <strain evidence="2">20-A016</strain>
    </source>
</reference>
<dbReference type="SUPFAM" id="SSF51206">
    <property type="entry name" value="cAMP-binding domain-like"/>
    <property type="match status" value="1"/>
</dbReference>
<dbReference type="CDD" id="cd00038">
    <property type="entry name" value="CAP_ED"/>
    <property type="match status" value="1"/>
</dbReference>
<protein>
    <recommendedName>
        <fullName evidence="1">Cyclic nucleotide-binding domain-containing protein</fullName>
    </recommendedName>
</protein>
<sequence length="571" mass="65498">MVFHICGIVVLTLVINGSTIQYVLKLLKIKSSLYQSDFLIKSSLEHLAKKSDHLVNVLSQNNHFTGANWLELRNSIPDYSRLLKTENYGIGGQNEHSVESNIRYRFICSMKSFYWKQHQDGLINSHTYNILNDAAEASIDCNDIKEQWTCIKKHFKYPRWYQFLHSKRFFKNFSHKSIFGIILETVQLSTAFIFAADRTGIIVKKFPEWKSNLTDKVFAEIKAAEKLAELEIHRIQKTFPEIYQSIQSQKASVFVLNSDIKNINRLRKDGIIQTSECEEMTDRVNTFIHKVGSCYKIPAKINTFLLFSNLPFISVFDEQTKHILFAKLRYKVFSEEETLYTEGKNKNSFFLIVRGLVKINTSDHYERIYGPGSLINLWASLAESTSISTCRAQTTTSVLKVPKTVIHSILRERTTEEIAWKCAAFMMMRMLFTTRLELESDHVKLGEICLSSTFRKFESDTDELVGSKVLLLKGKDVVGKVYIAPALIQSIQTKSLQRINSVTVNRMRVRFSKSVALILDSKGSPFRQTLEDIANVSEESMSELNRNESLGLIYIKGSTESTRTHLSSTNV</sequence>
<dbReference type="InterPro" id="IPR018490">
    <property type="entry name" value="cNMP-bd_dom_sf"/>
</dbReference>
<proteinExistence type="predicted"/>
<keyword evidence="3" id="KW-1185">Reference proteome</keyword>
<evidence type="ECO:0000313" key="3">
    <source>
        <dbReference type="Proteomes" id="UP001439008"/>
    </source>
</evidence>
<name>A0ABV2AF77_9EUKA</name>